<dbReference type="EMBL" id="CM027687">
    <property type="protein sequence ID" value="KAG0520631.1"/>
    <property type="molecule type" value="Genomic_DNA"/>
</dbReference>
<protein>
    <recommendedName>
        <fullName evidence="2">Factor of DNA methylation 1-5/IDN2 domain-containing protein</fullName>
    </recommendedName>
</protein>
<accession>A0A921U7H3</accession>
<evidence type="ECO:0000259" key="2">
    <source>
        <dbReference type="Pfam" id="PF03469"/>
    </source>
</evidence>
<name>A0A921U7H3_SORBI</name>
<evidence type="ECO:0000256" key="1">
    <source>
        <dbReference type="SAM" id="Coils"/>
    </source>
</evidence>
<organism evidence="3 4">
    <name type="scientific">Sorghum bicolor</name>
    <name type="common">Sorghum</name>
    <name type="synonym">Sorghum vulgare</name>
    <dbReference type="NCBI Taxonomy" id="4558"/>
    <lineage>
        <taxon>Eukaryota</taxon>
        <taxon>Viridiplantae</taxon>
        <taxon>Streptophyta</taxon>
        <taxon>Embryophyta</taxon>
        <taxon>Tracheophyta</taxon>
        <taxon>Spermatophyta</taxon>
        <taxon>Magnoliopsida</taxon>
        <taxon>Liliopsida</taxon>
        <taxon>Poales</taxon>
        <taxon>Poaceae</taxon>
        <taxon>PACMAD clade</taxon>
        <taxon>Panicoideae</taxon>
        <taxon>Andropogonodae</taxon>
        <taxon>Andropogoneae</taxon>
        <taxon>Sorghinae</taxon>
        <taxon>Sorghum</taxon>
    </lineage>
</organism>
<sequence length="105" mass="12671">MNTDLFIKERNNSEELQRIRKELLDLQQEIQNSEWYPFKIQVVDEKLMLKADHGEEIYGLVIKALCEIINYNVNGLWNYKEDRNVSPDKVIHYLMKKCITKKKKR</sequence>
<feature type="coiled-coil region" evidence="1">
    <location>
        <begin position="9"/>
        <end position="36"/>
    </location>
</feature>
<dbReference type="PANTHER" id="PTHR21596">
    <property type="entry name" value="RIBONUCLEASE P SUBUNIT P38"/>
    <property type="match status" value="1"/>
</dbReference>
<gene>
    <name evidence="3" type="ORF">BDA96_08G090700</name>
</gene>
<keyword evidence="1" id="KW-0175">Coiled coil</keyword>
<dbReference type="Pfam" id="PF03469">
    <property type="entry name" value="XH"/>
    <property type="match status" value="1"/>
</dbReference>
<dbReference type="PANTHER" id="PTHR21596:SF3">
    <property type="entry name" value="FACTOR OF DNA METHYLATION 1-RELATED"/>
    <property type="match status" value="1"/>
</dbReference>
<feature type="domain" description="Factor of DNA methylation 1-5/IDN2" evidence="2">
    <location>
        <begin position="7"/>
        <end position="104"/>
    </location>
</feature>
<dbReference type="AlphaFoldDB" id="A0A921U7H3"/>
<dbReference type="InterPro" id="IPR045177">
    <property type="entry name" value="FDM1-5/IDN2"/>
</dbReference>
<reference evidence="3" key="1">
    <citation type="journal article" date="2019" name="BMC Genomics">
        <title>A new reference genome for Sorghum bicolor reveals high levels of sequence similarity between sweet and grain genotypes: implications for the genetics of sugar metabolism.</title>
        <authorList>
            <person name="Cooper E.A."/>
            <person name="Brenton Z.W."/>
            <person name="Flinn B.S."/>
            <person name="Jenkins J."/>
            <person name="Shu S."/>
            <person name="Flowers D."/>
            <person name="Luo F."/>
            <person name="Wang Y."/>
            <person name="Xia P."/>
            <person name="Barry K."/>
            <person name="Daum C."/>
            <person name="Lipzen A."/>
            <person name="Yoshinaga Y."/>
            <person name="Schmutz J."/>
            <person name="Saski C."/>
            <person name="Vermerris W."/>
            <person name="Kresovich S."/>
        </authorList>
    </citation>
    <scope>NUCLEOTIDE SEQUENCE</scope>
</reference>
<reference evidence="3" key="2">
    <citation type="submission" date="2020-10" db="EMBL/GenBank/DDBJ databases">
        <authorList>
            <person name="Cooper E.A."/>
            <person name="Brenton Z.W."/>
            <person name="Flinn B.S."/>
            <person name="Jenkins J."/>
            <person name="Shu S."/>
            <person name="Flowers D."/>
            <person name="Luo F."/>
            <person name="Wang Y."/>
            <person name="Xia P."/>
            <person name="Barry K."/>
            <person name="Daum C."/>
            <person name="Lipzen A."/>
            <person name="Yoshinaga Y."/>
            <person name="Schmutz J."/>
            <person name="Saski C."/>
            <person name="Vermerris W."/>
            <person name="Kresovich S."/>
        </authorList>
    </citation>
    <scope>NUCLEOTIDE SEQUENCE</scope>
</reference>
<dbReference type="GO" id="GO:0080188">
    <property type="term" value="P:gene silencing by siRNA-directed DNA methylation"/>
    <property type="evidence" value="ECO:0007669"/>
    <property type="project" value="InterPro"/>
</dbReference>
<evidence type="ECO:0000313" key="3">
    <source>
        <dbReference type="EMBL" id="KAG0520631.1"/>
    </source>
</evidence>
<proteinExistence type="predicted"/>
<dbReference type="InterPro" id="IPR005379">
    <property type="entry name" value="FDM1-5/IDN2_XH"/>
</dbReference>
<comment type="caution">
    <text evidence="3">The sequence shown here is derived from an EMBL/GenBank/DDBJ whole genome shotgun (WGS) entry which is preliminary data.</text>
</comment>
<evidence type="ECO:0000313" key="4">
    <source>
        <dbReference type="Proteomes" id="UP000807115"/>
    </source>
</evidence>
<dbReference type="Proteomes" id="UP000807115">
    <property type="component" value="Chromosome 8"/>
</dbReference>